<organism evidence="1 2">
    <name type="scientific">Nostoc punctiforme FACHB-252</name>
    <dbReference type="NCBI Taxonomy" id="1357509"/>
    <lineage>
        <taxon>Bacteria</taxon>
        <taxon>Bacillati</taxon>
        <taxon>Cyanobacteriota</taxon>
        <taxon>Cyanophyceae</taxon>
        <taxon>Nostocales</taxon>
        <taxon>Nostocaceae</taxon>
        <taxon>Nostoc</taxon>
    </lineage>
</organism>
<reference evidence="1 2" key="1">
    <citation type="journal article" date="2020" name="ISME J.">
        <title>Comparative genomics reveals insights into cyanobacterial evolution and habitat adaptation.</title>
        <authorList>
            <person name="Chen M.Y."/>
            <person name="Teng W.K."/>
            <person name="Zhao L."/>
            <person name="Hu C.X."/>
            <person name="Zhou Y.K."/>
            <person name="Han B.P."/>
            <person name="Song L.R."/>
            <person name="Shu W.S."/>
        </authorList>
    </citation>
    <scope>NUCLEOTIDE SEQUENCE [LARGE SCALE GENOMIC DNA]</scope>
    <source>
        <strain evidence="1 2">FACHB-252</strain>
    </source>
</reference>
<dbReference type="RefSeq" id="WP_190952818.1">
    <property type="nucleotide sequence ID" value="NZ_JACJTC010000049.1"/>
</dbReference>
<dbReference type="Pfam" id="PF21983">
    <property type="entry name" value="NikA-like"/>
    <property type="match status" value="1"/>
</dbReference>
<evidence type="ECO:0000313" key="1">
    <source>
        <dbReference type="EMBL" id="MBD2616377.1"/>
    </source>
</evidence>
<proteinExistence type="predicted"/>
<dbReference type="EMBL" id="JACJTC010000049">
    <property type="protein sequence ID" value="MBD2616377.1"/>
    <property type="molecule type" value="Genomic_DNA"/>
</dbReference>
<dbReference type="Proteomes" id="UP000606396">
    <property type="component" value="Unassembled WGS sequence"/>
</dbReference>
<sequence length="76" mass="8590">MNSGSREKQIAVRVTDEEKAAFEEKAKQEGKTPSQVLLQFVQSYIGRSTEVDVQEKISQLEAQIREIQQQLGKQPA</sequence>
<dbReference type="InterPro" id="IPR053842">
    <property type="entry name" value="NikA-like"/>
</dbReference>
<accession>A0ABR8HMJ7</accession>
<comment type="caution">
    <text evidence="1">The sequence shown here is derived from an EMBL/GenBank/DDBJ whole genome shotgun (WGS) entry which is preliminary data.</text>
</comment>
<evidence type="ECO:0008006" key="3">
    <source>
        <dbReference type="Google" id="ProtNLM"/>
    </source>
</evidence>
<keyword evidence="2" id="KW-1185">Reference proteome</keyword>
<protein>
    <recommendedName>
        <fullName evidence="3">CopG family transcriptional regulator</fullName>
    </recommendedName>
</protein>
<gene>
    <name evidence="1" type="ORF">H6G94_35005</name>
</gene>
<evidence type="ECO:0000313" key="2">
    <source>
        <dbReference type="Proteomes" id="UP000606396"/>
    </source>
</evidence>
<name>A0ABR8HMJ7_NOSPU</name>